<organism evidence="1 2">
    <name type="scientific">Muraenolepis orangiensis</name>
    <name type="common">Patagonian moray cod</name>
    <dbReference type="NCBI Taxonomy" id="630683"/>
    <lineage>
        <taxon>Eukaryota</taxon>
        <taxon>Metazoa</taxon>
        <taxon>Chordata</taxon>
        <taxon>Craniata</taxon>
        <taxon>Vertebrata</taxon>
        <taxon>Euteleostomi</taxon>
        <taxon>Actinopterygii</taxon>
        <taxon>Neopterygii</taxon>
        <taxon>Teleostei</taxon>
        <taxon>Neoteleostei</taxon>
        <taxon>Acanthomorphata</taxon>
        <taxon>Zeiogadaria</taxon>
        <taxon>Gadariae</taxon>
        <taxon>Gadiformes</taxon>
        <taxon>Muraenolepidoidei</taxon>
        <taxon>Muraenolepididae</taxon>
        <taxon>Muraenolepis</taxon>
    </lineage>
</organism>
<keyword evidence="2" id="KW-1185">Reference proteome</keyword>
<gene>
    <name evidence="1" type="ORF">NHX12_023936</name>
</gene>
<comment type="caution">
    <text evidence="1">The sequence shown here is derived from an EMBL/GenBank/DDBJ whole genome shotgun (WGS) entry which is preliminary data.</text>
</comment>
<proteinExistence type="predicted"/>
<dbReference type="AlphaFoldDB" id="A0A9Q0IT70"/>
<evidence type="ECO:0000313" key="2">
    <source>
        <dbReference type="Proteomes" id="UP001148018"/>
    </source>
</evidence>
<accession>A0A9Q0IT70</accession>
<reference evidence="1" key="1">
    <citation type="submission" date="2022-07" db="EMBL/GenBank/DDBJ databases">
        <title>Chromosome-level genome of Muraenolepis orangiensis.</title>
        <authorList>
            <person name="Kim J."/>
        </authorList>
    </citation>
    <scope>NUCLEOTIDE SEQUENCE</scope>
    <source>
        <strain evidence="1">KU_S4_2022</strain>
        <tissue evidence="1">Muscle</tissue>
    </source>
</reference>
<sequence length="94" mass="10718">MTRDPRSWAHKHGSPGRQIDIIGAVDIIDNHINILGGGRPRGRRLLGLNRPTCRRFFSRLIPDKRTDQNKDHFIINTTGSCVELSSFTRLWGLN</sequence>
<dbReference type="Proteomes" id="UP001148018">
    <property type="component" value="Unassembled WGS sequence"/>
</dbReference>
<dbReference type="EMBL" id="JANIIK010000039">
    <property type="protein sequence ID" value="KAJ3609415.1"/>
    <property type="molecule type" value="Genomic_DNA"/>
</dbReference>
<name>A0A9Q0IT70_9TELE</name>
<protein>
    <submittedName>
        <fullName evidence="1">Uncharacterized protein</fullName>
    </submittedName>
</protein>
<evidence type="ECO:0000313" key="1">
    <source>
        <dbReference type="EMBL" id="KAJ3609415.1"/>
    </source>
</evidence>